<dbReference type="AlphaFoldDB" id="A0A7R7YSM4"/>
<dbReference type="EMBL" id="AP024237">
    <property type="protein sequence ID" value="BCO37384.1"/>
    <property type="molecule type" value="Genomic_DNA"/>
</dbReference>
<dbReference type="Proteomes" id="UP000595446">
    <property type="component" value="Chromosome"/>
</dbReference>
<sequence length="72" mass="7813">MAALRSLADMRLPGLTTVGRFKDRVRQAITVITRPGNSPRDAVFSRAPGPSRSTRLAGGRDLPLIRPGVERC</sequence>
<evidence type="ECO:0000313" key="1">
    <source>
        <dbReference type="EMBL" id="BCO37384.1"/>
    </source>
</evidence>
<reference evidence="1 2" key="1">
    <citation type="submission" date="2020-12" db="EMBL/GenBank/DDBJ databases">
        <title>Complete genome sequence of Mycobacterium heckeshornense JCM 15655T, closely related to a pathogenic non-tuberculous mycobacterial species Mycobacterium xenopi.</title>
        <authorList>
            <person name="Yoshida M."/>
            <person name="Fukano H."/>
            <person name="Asakura T."/>
            <person name="Suzuki M."/>
            <person name="Hoshino Y."/>
        </authorList>
    </citation>
    <scope>NUCLEOTIDE SEQUENCE [LARGE SCALE GENOMIC DNA]</scope>
    <source>
        <strain evidence="1 2">JCM 15655</strain>
    </source>
</reference>
<gene>
    <name evidence="1" type="ORF">MHEC_38170</name>
</gene>
<name>A0A7R7YSM4_9MYCO</name>
<organism evidence="1 2">
    <name type="scientific">Mycobacterium heckeshornense</name>
    <dbReference type="NCBI Taxonomy" id="110505"/>
    <lineage>
        <taxon>Bacteria</taxon>
        <taxon>Bacillati</taxon>
        <taxon>Actinomycetota</taxon>
        <taxon>Actinomycetes</taxon>
        <taxon>Mycobacteriales</taxon>
        <taxon>Mycobacteriaceae</taxon>
        <taxon>Mycobacterium</taxon>
    </lineage>
</organism>
<evidence type="ECO:0000313" key="2">
    <source>
        <dbReference type="Proteomes" id="UP000595446"/>
    </source>
</evidence>
<proteinExistence type="predicted"/>
<accession>A0A7R7YSM4</accession>
<keyword evidence="2" id="KW-1185">Reference proteome</keyword>
<protein>
    <submittedName>
        <fullName evidence="1">Uncharacterized protein</fullName>
    </submittedName>
</protein>